<name>A0A3N2PMP4_SODAK</name>
<dbReference type="GeneID" id="39579100"/>
<gene>
    <name evidence="2" type="ORF">SODALDRAFT_328190</name>
</gene>
<dbReference type="Proteomes" id="UP000272025">
    <property type="component" value="Unassembled WGS sequence"/>
</dbReference>
<dbReference type="RefSeq" id="XP_028463607.1">
    <property type="nucleotide sequence ID" value="XM_028610622.1"/>
</dbReference>
<protein>
    <submittedName>
        <fullName evidence="2">Uncharacterized protein</fullName>
    </submittedName>
</protein>
<evidence type="ECO:0000313" key="3">
    <source>
        <dbReference type="Proteomes" id="UP000272025"/>
    </source>
</evidence>
<reference evidence="2 3" key="1">
    <citation type="journal article" date="2018" name="Mol. Ecol.">
        <title>The obligate alkalophilic soda-lake fungus Sodiomyces alkalinus has shifted to a protein diet.</title>
        <authorList>
            <person name="Grum-Grzhimaylo A.A."/>
            <person name="Falkoski D.L."/>
            <person name="van den Heuvel J."/>
            <person name="Valero-Jimenez C.A."/>
            <person name="Min B."/>
            <person name="Choi I.G."/>
            <person name="Lipzen A."/>
            <person name="Daum C.G."/>
            <person name="Aanen D.K."/>
            <person name="Tsang A."/>
            <person name="Henrissat B."/>
            <person name="Bilanenko E.N."/>
            <person name="de Vries R.P."/>
            <person name="van Kan J.A.L."/>
            <person name="Grigoriev I.V."/>
            <person name="Debets A.J.M."/>
        </authorList>
    </citation>
    <scope>NUCLEOTIDE SEQUENCE [LARGE SCALE GENOMIC DNA]</scope>
    <source>
        <strain evidence="2 3">F11</strain>
    </source>
</reference>
<sequence>MEMRKMKCGGSSAEGGQPASQSLPRPPPPPPPGHSTMDGVKNGKRPSPAQARSMCRQL</sequence>
<feature type="region of interest" description="Disordered" evidence="1">
    <location>
        <begin position="1"/>
        <end position="58"/>
    </location>
</feature>
<keyword evidence="3" id="KW-1185">Reference proteome</keyword>
<feature type="compositionally biased region" description="Pro residues" evidence="1">
    <location>
        <begin position="24"/>
        <end position="33"/>
    </location>
</feature>
<evidence type="ECO:0000256" key="1">
    <source>
        <dbReference type="SAM" id="MobiDB-lite"/>
    </source>
</evidence>
<proteinExistence type="predicted"/>
<organism evidence="2 3">
    <name type="scientific">Sodiomyces alkalinus (strain CBS 110278 / VKM F-3762 / F11)</name>
    <name type="common">Alkaliphilic filamentous fungus</name>
    <dbReference type="NCBI Taxonomy" id="1314773"/>
    <lineage>
        <taxon>Eukaryota</taxon>
        <taxon>Fungi</taxon>
        <taxon>Dikarya</taxon>
        <taxon>Ascomycota</taxon>
        <taxon>Pezizomycotina</taxon>
        <taxon>Sordariomycetes</taxon>
        <taxon>Hypocreomycetidae</taxon>
        <taxon>Glomerellales</taxon>
        <taxon>Plectosphaerellaceae</taxon>
        <taxon>Sodiomyces</taxon>
    </lineage>
</organism>
<evidence type="ECO:0000313" key="2">
    <source>
        <dbReference type="EMBL" id="ROT35801.1"/>
    </source>
</evidence>
<dbReference type="EMBL" id="ML119060">
    <property type="protein sequence ID" value="ROT35801.1"/>
    <property type="molecule type" value="Genomic_DNA"/>
</dbReference>
<accession>A0A3N2PMP4</accession>
<dbReference type="AlphaFoldDB" id="A0A3N2PMP4"/>